<keyword evidence="5" id="KW-1185">Reference proteome</keyword>
<dbReference type="PANTHER" id="PTHR21705:SF9">
    <property type="entry name" value="FHF COMPLEX SUBUNIT HOOK-INTERACTING PROTEIN 2B"/>
    <property type="match status" value="1"/>
</dbReference>
<dbReference type="CTD" id="64760"/>
<dbReference type="GeneID" id="108248074"/>
<reference evidence="4" key="2">
    <citation type="submission" date="2025-09" db="UniProtKB">
        <authorList>
            <consortium name="Ensembl"/>
        </authorList>
    </citation>
    <scope>IDENTIFICATION</scope>
</reference>
<dbReference type="STRING" id="37003.ENSKMAP00000007293"/>
<dbReference type="Pfam" id="PF19311">
    <property type="entry name" value="KELAA"/>
    <property type="match status" value="1"/>
</dbReference>
<dbReference type="InterPro" id="IPR019384">
    <property type="entry name" value="FHIP"/>
</dbReference>
<organism evidence="4 5">
    <name type="scientific">Kryptolebias marmoratus</name>
    <name type="common">Mangrove killifish</name>
    <name type="synonym">Rivulus marmoratus</name>
    <dbReference type="NCBI Taxonomy" id="37003"/>
    <lineage>
        <taxon>Eukaryota</taxon>
        <taxon>Metazoa</taxon>
        <taxon>Chordata</taxon>
        <taxon>Craniata</taxon>
        <taxon>Vertebrata</taxon>
        <taxon>Euteleostomi</taxon>
        <taxon>Actinopterygii</taxon>
        <taxon>Neopterygii</taxon>
        <taxon>Teleostei</taxon>
        <taxon>Neoteleostei</taxon>
        <taxon>Acanthomorphata</taxon>
        <taxon>Ovalentaria</taxon>
        <taxon>Atherinomorphae</taxon>
        <taxon>Cyprinodontiformes</taxon>
        <taxon>Rivulidae</taxon>
        <taxon>Kryptolebias</taxon>
    </lineage>
</organism>
<sequence length="710" mass="79502">METFSKLSSMLLRALETREPTVDLLDSFIDHWKSITNYYIQTTDDNRPVSQTDIPWRLRQMLDILVYEEKQQAVEDTGPCLEYLLQHKLLETLCTLGKAQYPPGMSQQVLIFFFKLLSQMQKPLLQLVGVYRPVQKLIRLCALPGSRTEKEEAQFLSAICSRVKHDPHTLRYVLELSDRQPASKEAEHSSQASNHSTDPPYSQSGSAACSPVQSGSSTCSPVQSGSSTCSPVQSGSSACSPVQSESGLVWALLQLTRAQRLSVSHKACESLLVLSGLLDGSSEELLPAGILLGELLARRLQELHLLLPLKELDAAELRSWPPTSWRSDAEPGHMTNFFTWFDFLDHLTRESPKVLAVHVSRCVAQLWLVDALHPQLLHTCEQVVLVSTSLLCAAVRLVQSSSLLDQIVHFLLRTPSLMELLLQRCDHISDQISMASLSLVEELLQKPHGDILDVLVLRFLQSRSYLSSSVGGLEERHPESSEDSEDNQDLEEDPFFSDSFSDGPPPPPQSSTADVVNSFLCLVPVQVRSAHLLQEGGYESYVHDARTLVSQGQALSLSWNWQQTLPPTCPPGEDADFFEGHLLRVLFDRLGRILEQPYELNLQLTAVLSRLSAFSHPLLDEYLLNPYIHLSHCCRSLFSVLVRVMAELMQRIQDVSNLSDKLLDTRRNLLGLNTQTGLEHLTLLRGVIVLEEFCKELAAISFVKMPLEQD</sequence>
<evidence type="ECO:0000259" key="3">
    <source>
        <dbReference type="Pfam" id="PF19314"/>
    </source>
</evidence>
<feature type="compositionally biased region" description="Polar residues" evidence="2">
    <location>
        <begin position="189"/>
        <end position="209"/>
    </location>
</feature>
<dbReference type="OMA" id="CDHLIME"/>
<protein>
    <submittedName>
        <fullName evidence="4">Protein FAM160B2-like</fullName>
    </submittedName>
</protein>
<evidence type="ECO:0000313" key="5">
    <source>
        <dbReference type="Proteomes" id="UP000264800"/>
    </source>
</evidence>
<dbReference type="Proteomes" id="UP000264800">
    <property type="component" value="Unplaced"/>
</dbReference>
<dbReference type="PANTHER" id="PTHR21705">
    <property type="entry name" value="RAI16 PROTEIN-RELATED"/>
    <property type="match status" value="1"/>
</dbReference>
<comment type="similarity">
    <text evidence="1">Belongs to the FHIP family.</text>
</comment>
<evidence type="ECO:0000313" key="4">
    <source>
        <dbReference type="Ensembl" id="ENSKMAP00000007293.1"/>
    </source>
</evidence>
<dbReference type="InterPro" id="IPR045669">
    <property type="entry name" value="FHIP_C"/>
</dbReference>
<dbReference type="Pfam" id="PF10257">
    <property type="entry name" value="RAI16-like"/>
    <property type="match status" value="1"/>
</dbReference>
<dbReference type="Pfam" id="PF19314">
    <property type="entry name" value="DUF5917"/>
    <property type="match status" value="1"/>
</dbReference>
<feature type="domain" description="FHF complex subunit HOOK-interacting protein C-terminal" evidence="3">
    <location>
        <begin position="579"/>
        <end position="671"/>
    </location>
</feature>
<dbReference type="GeneTree" id="ENSGT00950000182936"/>
<dbReference type="KEGG" id="kmr:108248074"/>
<feature type="compositionally biased region" description="Acidic residues" evidence="2">
    <location>
        <begin position="481"/>
        <end position="495"/>
    </location>
</feature>
<proteinExistence type="inferred from homology"/>
<feature type="region of interest" description="Disordered" evidence="2">
    <location>
        <begin position="181"/>
        <end position="209"/>
    </location>
</feature>
<accession>A0A3Q2ZTX2</accession>
<dbReference type="InterPro" id="IPR045668">
    <property type="entry name" value="FHIP_KELAA_motif"/>
</dbReference>
<evidence type="ECO:0000256" key="1">
    <source>
        <dbReference type="ARBA" id="ARBA00024336"/>
    </source>
</evidence>
<reference evidence="4" key="1">
    <citation type="submission" date="2025-08" db="UniProtKB">
        <authorList>
            <consortium name="Ensembl"/>
        </authorList>
    </citation>
    <scope>IDENTIFICATION</scope>
</reference>
<dbReference type="AlphaFoldDB" id="A0A3Q2ZTX2"/>
<dbReference type="OrthoDB" id="5350595at2759"/>
<dbReference type="RefSeq" id="XP_017292054.1">
    <property type="nucleotide sequence ID" value="XM_017436565.3"/>
</dbReference>
<feature type="region of interest" description="Disordered" evidence="2">
    <location>
        <begin position="470"/>
        <end position="512"/>
    </location>
</feature>
<evidence type="ECO:0000256" key="2">
    <source>
        <dbReference type="SAM" id="MobiDB-lite"/>
    </source>
</evidence>
<name>A0A3Q2ZTX2_KRYMA</name>
<dbReference type="Ensembl" id="ENSKMAT00000007410.1">
    <property type="protein sequence ID" value="ENSKMAP00000007293.1"/>
    <property type="gene ID" value="ENSKMAG00000005490.1"/>
</dbReference>